<accession>A0A936NH67</accession>
<dbReference type="EMBL" id="JADJZA010000011">
    <property type="protein sequence ID" value="MBK9298881.1"/>
    <property type="molecule type" value="Genomic_DNA"/>
</dbReference>
<dbReference type="Gene3D" id="3.90.1150.10">
    <property type="entry name" value="Aspartate Aminotransferase, domain 1"/>
    <property type="match status" value="1"/>
</dbReference>
<gene>
    <name evidence="6" type="ORF">IPN02_19030</name>
</gene>
<keyword evidence="3 4" id="KW-0808">Transferase</keyword>
<dbReference type="Proteomes" id="UP000727993">
    <property type="component" value="Unassembled WGS sequence"/>
</dbReference>
<dbReference type="SUPFAM" id="SSF53383">
    <property type="entry name" value="PLP-dependent transferases"/>
    <property type="match status" value="1"/>
</dbReference>
<feature type="domain" description="Aminotransferase class I/classII large" evidence="5">
    <location>
        <begin position="6"/>
        <end position="352"/>
    </location>
</feature>
<comment type="cofactor">
    <cofactor evidence="1 4">
        <name>pyridoxal 5'-phosphate</name>
        <dbReference type="ChEBI" id="CHEBI:597326"/>
    </cofactor>
</comment>
<dbReference type="GO" id="GO:0008483">
    <property type="term" value="F:transaminase activity"/>
    <property type="evidence" value="ECO:0007669"/>
    <property type="project" value="UniProtKB-KW"/>
</dbReference>
<evidence type="ECO:0000259" key="5">
    <source>
        <dbReference type="Pfam" id="PF00155"/>
    </source>
</evidence>
<dbReference type="GO" id="GO:0030170">
    <property type="term" value="F:pyridoxal phosphate binding"/>
    <property type="evidence" value="ECO:0007669"/>
    <property type="project" value="InterPro"/>
</dbReference>
<dbReference type="InterPro" id="IPR050881">
    <property type="entry name" value="LL-DAP_aminotransferase"/>
</dbReference>
<dbReference type="PANTHER" id="PTHR42832">
    <property type="entry name" value="AMINO ACID AMINOTRANSFERASE"/>
    <property type="match status" value="1"/>
</dbReference>
<dbReference type="InterPro" id="IPR015424">
    <property type="entry name" value="PyrdxlP-dep_Trfase"/>
</dbReference>
<dbReference type="InterPro" id="IPR004838">
    <property type="entry name" value="NHTrfase_class1_PyrdxlP-BS"/>
</dbReference>
<dbReference type="InterPro" id="IPR015422">
    <property type="entry name" value="PyrdxlP-dep_Trfase_small"/>
</dbReference>
<dbReference type="CDD" id="cd00609">
    <property type="entry name" value="AAT_like"/>
    <property type="match status" value="1"/>
</dbReference>
<dbReference type="AlphaFoldDB" id="A0A936NH67"/>
<protein>
    <recommendedName>
        <fullName evidence="4">Aminotransferase</fullName>
        <ecNumber evidence="4">2.6.1.-</ecNumber>
    </recommendedName>
</protein>
<dbReference type="PROSITE" id="PS00105">
    <property type="entry name" value="AA_TRANSFER_CLASS_1"/>
    <property type="match status" value="1"/>
</dbReference>
<comment type="similarity">
    <text evidence="4">Belongs to the class-I pyridoxal-phosphate-dependent aminotransferase family.</text>
</comment>
<dbReference type="InterPro" id="IPR015421">
    <property type="entry name" value="PyrdxlP-dep_Trfase_major"/>
</dbReference>
<evidence type="ECO:0000256" key="3">
    <source>
        <dbReference type="ARBA" id="ARBA00022679"/>
    </source>
</evidence>
<name>A0A936NH67_9ACTN</name>
<organism evidence="6 7">
    <name type="scientific">Candidatus Neomicrothrix subdominans</name>
    <dbReference type="NCBI Taxonomy" id="2954438"/>
    <lineage>
        <taxon>Bacteria</taxon>
        <taxon>Bacillati</taxon>
        <taxon>Actinomycetota</taxon>
        <taxon>Acidimicrobiia</taxon>
        <taxon>Acidimicrobiales</taxon>
        <taxon>Microthrixaceae</taxon>
        <taxon>Candidatus Neomicrothrix</taxon>
    </lineage>
</organism>
<evidence type="ECO:0000256" key="4">
    <source>
        <dbReference type="RuleBase" id="RU000481"/>
    </source>
</evidence>
<dbReference type="EC" id="2.6.1.-" evidence="4"/>
<evidence type="ECO:0000313" key="7">
    <source>
        <dbReference type="Proteomes" id="UP000727993"/>
    </source>
</evidence>
<proteinExistence type="inferred from homology"/>
<reference evidence="6 7" key="1">
    <citation type="submission" date="2020-10" db="EMBL/GenBank/DDBJ databases">
        <title>Connecting structure to function with the recovery of over 1000 high-quality activated sludge metagenome-assembled genomes encoding full-length rRNA genes using long-read sequencing.</title>
        <authorList>
            <person name="Singleton C.M."/>
            <person name="Petriglieri F."/>
            <person name="Kristensen J.M."/>
            <person name="Kirkegaard R.H."/>
            <person name="Michaelsen T.Y."/>
            <person name="Andersen M.H."/>
            <person name="Karst S.M."/>
            <person name="Dueholm M.S."/>
            <person name="Nielsen P.H."/>
            <person name="Albertsen M."/>
        </authorList>
    </citation>
    <scope>NUCLEOTIDE SEQUENCE [LARGE SCALE GENOMIC DNA]</scope>
    <source>
        <strain evidence="6">Lyne_18-Q3-R50-59_MAXAC.006</strain>
    </source>
</reference>
<dbReference type="InterPro" id="IPR004839">
    <property type="entry name" value="Aminotransferase_I/II_large"/>
</dbReference>
<evidence type="ECO:0000256" key="1">
    <source>
        <dbReference type="ARBA" id="ARBA00001933"/>
    </source>
</evidence>
<keyword evidence="2 4" id="KW-0032">Aminotransferase</keyword>
<dbReference type="PANTHER" id="PTHR42832:SF3">
    <property type="entry name" value="L-GLUTAMINE--4-(METHYLSULFANYL)-2-OXOBUTANOATE AMINOTRANSFERASE"/>
    <property type="match status" value="1"/>
</dbReference>
<dbReference type="Pfam" id="PF00155">
    <property type="entry name" value="Aminotran_1_2"/>
    <property type="match status" value="1"/>
</dbReference>
<dbReference type="Gene3D" id="3.40.640.10">
    <property type="entry name" value="Type I PLP-dependent aspartate aminotransferase-like (Major domain)"/>
    <property type="match status" value="1"/>
</dbReference>
<comment type="caution">
    <text evidence="6">The sequence shown here is derived from an EMBL/GenBank/DDBJ whole genome shotgun (WGS) entry which is preliminary data.</text>
</comment>
<sequence length="367" mass="38226">MIEGAIDLRLGSPCDPPPDLVIDAMASAADSLGPYGKSVGSPVFRQAAADWMRRRLDVEIDPESVAACVGTKEFVAGLALLLGAGCGRGRDTVLIPAVAYPTYAVGAELAGCRVVRVPMTDRFTLDLAGVDADDAARSRLLWVNSPGNPAGGLDDLEAAAAWGRERGIVVCSDECYVEYTWSGAPVGEVGLPASTMLSSGTSGVLALHSLSKRSNLAGGRIGFYAGDAALIAELGERRRELGLVVPGPMQAAGATAWSDQQHVTEQRERYLRRLERLAEAAVSAGCFDVRLPEGGFYLWLDVGDDDRAAVATLAGAGVLVQPGSIYGAAGAGRVRLAAVRPDAEIDEAARRLEALRGVLAGGAGLRR</sequence>
<evidence type="ECO:0000256" key="2">
    <source>
        <dbReference type="ARBA" id="ARBA00022576"/>
    </source>
</evidence>
<evidence type="ECO:0000313" key="6">
    <source>
        <dbReference type="EMBL" id="MBK9298881.1"/>
    </source>
</evidence>